<organism evidence="2 3">
    <name type="scientific">Phaeodactylibacter luteus</name>
    <dbReference type="NCBI Taxonomy" id="1564516"/>
    <lineage>
        <taxon>Bacteria</taxon>
        <taxon>Pseudomonadati</taxon>
        <taxon>Bacteroidota</taxon>
        <taxon>Saprospiria</taxon>
        <taxon>Saprospirales</taxon>
        <taxon>Haliscomenobacteraceae</taxon>
        <taxon>Phaeodactylibacter</taxon>
    </lineage>
</organism>
<accession>A0A5C6RP92</accession>
<sequence length="77" mass="8447">MEEKEGQKKEEAPAASEAIDKVKSTYQSLDELLEVKEGDRWPVVLLKVGARLLAIGLLILLSPFILLVLLIAFTAAL</sequence>
<proteinExistence type="predicted"/>
<comment type="caution">
    <text evidence="2">The sequence shown here is derived from an EMBL/GenBank/DDBJ whole genome shotgun (WGS) entry which is preliminary data.</text>
</comment>
<name>A0A5C6RP92_9BACT</name>
<dbReference type="AlphaFoldDB" id="A0A5C6RP92"/>
<dbReference type="Proteomes" id="UP000321580">
    <property type="component" value="Unassembled WGS sequence"/>
</dbReference>
<feature type="transmembrane region" description="Helical" evidence="1">
    <location>
        <begin position="52"/>
        <end position="76"/>
    </location>
</feature>
<keyword evidence="1" id="KW-0472">Membrane</keyword>
<dbReference type="EMBL" id="VOOR01000018">
    <property type="protein sequence ID" value="TXB63212.1"/>
    <property type="molecule type" value="Genomic_DNA"/>
</dbReference>
<gene>
    <name evidence="2" type="ORF">FRY97_10410</name>
</gene>
<keyword evidence="1" id="KW-1133">Transmembrane helix</keyword>
<evidence type="ECO:0000256" key="1">
    <source>
        <dbReference type="SAM" id="Phobius"/>
    </source>
</evidence>
<keyword evidence="3" id="KW-1185">Reference proteome</keyword>
<reference evidence="2 3" key="1">
    <citation type="submission" date="2019-08" db="EMBL/GenBank/DDBJ databases">
        <title>Genome of Phaeodactylibacter luteus.</title>
        <authorList>
            <person name="Bowman J.P."/>
        </authorList>
    </citation>
    <scope>NUCLEOTIDE SEQUENCE [LARGE SCALE GENOMIC DNA]</scope>
    <source>
        <strain evidence="2 3">KCTC 42180</strain>
    </source>
</reference>
<keyword evidence="1" id="KW-0812">Transmembrane</keyword>
<evidence type="ECO:0000313" key="2">
    <source>
        <dbReference type="EMBL" id="TXB63212.1"/>
    </source>
</evidence>
<protein>
    <submittedName>
        <fullName evidence="2">Uncharacterized protein</fullName>
    </submittedName>
</protein>
<evidence type="ECO:0000313" key="3">
    <source>
        <dbReference type="Proteomes" id="UP000321580"/>
    </source>
</evidence>
<dbReference type="RefSeq" id="WP_147167467.1">
    <property type="nucleotide sequence ID" value="NZ_VOOR01000018.1"/>
</dbReference>